<proteinExistence type="predicted"/>
<name>A0A4V3D9X4_9PAST</name>
<keyword evidence="2" id="KW-1185">Reference proteome</keyword>
<evidence type="ECO:0000313" key="1">
    <source>
        <dbReference type="EMBL" id="TDQ59052.1"/>
    </source>
</evidence>
<dbReference type="Proteomes" id="UP000295657">
    <property type="component" value="Unassembled WGS sequence"/>
</dbReference>
<protein>
    <submittedName>
        <fullName evidence="1">Uncharacterized protein</fullName>
    </submittedName>
</protein>
<accession>A0A4V3D9X4</accession>
<reference evidence="1 2" key="1">
    <citation type="submission" date="2019-03" db="EMBL/GenBank/DDBJ databases">
        <title>Genomic Encyclopedia of Type Strains, Phase IV (KMG-IV): sequencing the most valuable type-strain genomes for metagenomic binning, comparative biology and taxonomic classification.</title>
        <authorList>
            <person name="Goeker M."/>
        </authorList>
    </citation>
    <scope>NUCLEOTIDE SEQUENCE [LARGE SCALE GENOMIC DNA]</scope>
    <source>
        <strain evidence="1 2">DSM 28403</strain>
    </source>
</reference>
<dbReference type="AlphaFoldDB" id="A0A4V3D9X4"/>
<gene>
    <name evidence="1" type="ORF">EDC45_0844</name>
</gene>
<dbReference type="EMBL" id="SNYQ01000002">
    <property type="protein sequence ID" value="TDQ59052.1"/>
    <property type="molecule type" value="Genomic_DNA"/>
</dbReference>
<evidence type="ECO:0000313" key="2">
    <source>
        <dbReference type="Proteomes" id="UP000295657"/>
    </source>
</evidence>
<sequence>MFKPYPEYRKRIMKKLENYLDIKPYSDTLPNFDKSFGETIKLWIPMIIFNCACHHAKKGFEGNSTTEVIRNILLLHCYGFSAIQQMRERYREEKSSQSCSKPHISAFRVVEENFIGKNIKEIKISCHPKLKQDLQTLAKASNLSLSTYIRNLLVKYYLGYGFNLYKNNII</sequence>
<organism evidence="1 2">
    <name type="scientific">Mesocricetibacter intestinalis</name>
    <dbReference type="NCBI Taxonomy" id="1521930"/>
    <lineage>
        <taxon>Bacteria</taxon>
        <taxon>Pseudomonadati</taxon>
        <taxon>Pseudomonadota</taxon>
        <taxon>Gammaproteobacteria</taxon>
        <taxon>Pasteurellales</taxon>
        <taxon>Pasteurellaceae</taxon>
        <taxon>Mesocricetibacter</taxon>
    </lineage>
</organism>
<comment type="caution">
    <text evidence="1">The sequence shown here is derived from an EMBL/GenBank/DDBJ whole genome shotgun (WGS) entry which is preliminary data.</text>
</comment>